<dbReference type="EMBL" id="BOQL01000051">
    <property type="protein sequence ID" value="GIM74508.1"/>
    <property type="molecule type" value="Genomic_DNA"/>
</dbReference>
<gene>
    <name evidence="3" type="ORF">Aau02nite_61340</name>
</gene>
<feature type="region of interest" description="Disordered" evidence="1">
    <location>
        <begin position="35"/>
        <end position="55"/>
    </location>
</feature>
<reference evidence="3" key="1">
    <citation type="submission" date="2021-03" db="EMBL/GenBank/DDBJ databases">
        <title>Whole genome shotgun sequence of Actinoplanes auranticolor NBRC 12245.</title>
        <authorList>
            <person name="Komaki H."/>
            <person name="Tamura T."/>
        </authorList>
    </citation>
    <scope>NUCLEOTIDE SEQUENCE</scope>
    <source>
        <strain evidence="3">NBRC 12245</strain>
    </source>
</reference>
<proteinExistence type="predicted"/>
<evidence type="ECO:0000313" key="4">
    <source>
        <dbReference type="Proteomes" id="UP000681340"/>
    </source>
</evidence>
<dbReference type="Gene3D" id="2.40.128.340">
    <property type="match status" value="1"/>
</dbReference>
<dbReference type="AlphaFoldDB" id="A0A919SPK6"/>
<evidence type="ECO:0000256" key="1">
    <source>
        <dbReference type="SAM" id="MobiDB-lite"/>
    </source>
</evidence>
<evidence type="ECO:0008006" key="5">
    <source>
        <dbReference type="Google" id="ProtNLM"/>
    </source>
</evidence>
<evidence type="ECO:0000256" key="2">
    <source>
        <dbReference type="SAM" id="SignalP"/>
    </source>
</evidence>
<evidence type="ECO:0000313" key="3">
    <source>
        <dbReference type="EMBL" id="GIM74508.1"/>
    </source>
</evidence>
<feature type="signal peptide" evidence="2">
    <location>
        <begin position="1"/>
        <end position="28"/>
    </location>
</feature>
<dbReference type="SUPFAM" id="SSF69318">
    <property type="entry name" value="Integrin alpha N-terminal domain"/>
    <property type="match status" value="1"/>
</dbReference>
<dbReference type="RefSeq" id="WP_212992042.1">
    <property type="nucleotide sequence ID" value="NZ_BAABEA010000036.1"/>
</dbReference>
<accession>A0A919SPK6</accession>
<organism evidence="3 4">
    <name type="scientific">Actinoplanes auranticolor</name>
    <dbReference type="NCBI Taxonomy" id="47988"/>
    <lineage>
        <taxon>Bacteria</taxon>
        <taxon>Bacillati</taxon>
        <taxon>Actinomycetota</taxon>
        <taxon>Actinomycetes</taxon>
        <taxon>Micromonosporales</taxon>
        <taxon>Micromonosporaceae</taxon>
        <taxon>Actinoplanes</taxon>
    </lineage>
</organism>
<feature type="chain" id="PRO_5037318154" description="VCBS repeat protein" evidence="2">
    <location>
        <begin position="29"/>
        <end position="731"/>
    </location>
</feature>
<comment type="caution">
    <text evidence="3">The sequence shown here is derived from an EMBL/GenBank/DDBJ whole genome shotgun (WGS) entry which is preliminary data.</text>
</comment>
<dbReference type="InterPro" id="IPR028994">
    <property type="entry name" value="Integrin_alpha_N"/>
</dbReference>
<name>A0A919SPK6_9ACTN</name>
<keyword evidence="4" id="KW-1185">Reference proteome</keyword>
<protein>
    <recommendedName>
        <fullName evidence="5">VCBS repeat protein</fullName>
    </recommendedName>
</protein>
<sequence length="731" mass="79250">MFTPRVRRAAIVAALATFSALIAVPASAYGPEDPPVRLAAAEPTPQAPKAPPVVQKSAVAADEADEDGALEEATPAEKIQAASIVGLDTAQPSNPLGLNDRDFTFELWLLAKAGTEVRGTALLSLSDWDPEAEVCVACTLYIRRGIKEAAQRDTDNEIRDRQTAQAAESRRQQASDMVEIAVTPRLIASSDRDFTISVWNFLTQEKPRFTGTIAAAQAAFTGDVAKVDAFLTGGLATAFAADQQRIIEEDTAEDAAAQAEAKRRFARKYAANVVGVNAKVDDEAWMATSDDIFLRDLSRKLRGDQFWKLTYATLADEVLNGTPESWKRIISTGIFDLVESDRLRRNKEIMKVYADYVTWVRDDAVASGYKNVARAATAALATNSIAKLWDFIEKRDALPKDSSELTLLHAVGTSVQIRTRSEIGRWTSKDRLLWKSAAGVWKFANSRIVSGDFDGDAKRDALLLHWGPTQVNGWFLTNVDGTVRAPLAVWVSNADSAGKNYELKNMAVGDYNGDGRSELAVFAKNKAGKPVILHLSKPVTGNWASKEFASTDVLIAGRHVTGDVNNDKREDIISIQQDATKGLQMWVGLSTATGLGAAVAKWSDKNFAVSAVGNPVAIDMDNNGLTELALFRQEKGTKSNNGASLHIFSGLNGTVTRAEKWRAPGGLGATKIKFVAEDLNGDQYTDLVLHYAVADNITMTYAMFNGAAGFNRMRLTAEDGLKIAELRVAES</sequence>
<dbReference type="Proteomes" id="UP000681340">
    <property type="component" value="Unassembled WGS sequence"/>
</dbReference>
<keyword evidence="2" id="KW-0732">Signal</keyword>